<evidence type="ECO:0000313" key="3">
    <source>
        <dbReference type="RefSeq" id="XP_033165948.1"/>
    </source>
</evidence>
<dbReference type="AlphaFoldDB" id="A0A6P8KAU5"/>
<dbReference type="CTD" id="50092"/>
<accession>A0A6P8KAU5</accession>
<protein>
    <submittedName>
        <fullName evidence="3">Uncharacterized protein LOC117144719</fullName>
    </submittedName>
</protein>
<dbReference type="GeneID" id="117144719"/>
<feature type="chain" id="PRO_5028410731" evidence="1">
    <location>
        <begin position="20"/>
        <end position="197"/>
    </location>
</feature>
<gene>
    <name evidence="3" type="primary">LOC117144719</name>
</gene>
<dbReference type="InterPro" id="IPR006601">
    <property type="entry name" value="Uncharacterised_DM11_DROME"/>
</dbReference>
<organism evidence="2 3">
    <name type="scientific">Drosophila mauritiana</name>
    <name type="common">Fruit fly</name>
    <dbReference type="NCBI Taxonomy" id="7226"/>
    <lineage>
        <taxon>Eukaryota</taxon>
        <taxon>Metazoa</taxon>
        <taxon>Ecdysozoa</taxon>
        <taxon>Arthropoda</taxon>
        <taxon>Hexapoda</taxon>
        <taxon>Insecta</taxon>
        <taxon>Pterygota</taxon>
        <taxon>Neoptera</taxon>
        <taxon>Endopterygota</taxon>
        <taxon>Diptera</taxon>
        <taxon>Brachycera</taxon>
        <taxon>Muscomorpha</taxon>
        <taxon>Ephydroidea</taxon>
        <taxon>Drosophilidae</taxon>
        <taxon>Drosophila</taxon>
        <taxon>Sophophora</taxon>
    </lineage>
</organism>
<keyword evidence="2" id="KW-1185">Reference proteome</keyword>
<reference evidence="3" key="1">
    <citation type="submission" date="2025-08" db="UniProtKB">
        <authorList>
            <consortium name="RefSeq"/>
        </authorList>
    </citation>
    <scope>IDENTIFICATION</scope>
    <source>
        <strain evidence="3">Mau12</strain>
        <tissue evidence="3">Whole Body</tissue>
    </source>
</reference>
<dbReference type="Proteomes" id="UP000515162">
    <property type="component" value="Chromosome 3R"/>
</dbReference>
<evidence type="ECO:0000256" key="1">
    <source>
        <dbReference type="SAM" id="SignalP"/>
    </source>
</evidence>
<dbReference type="RefSeq" id="XP_033165948.1">
    <property type="nucleotide sequence ID" value="XM_033310057.1"/>
</dbReference>
<feature type="signal peptide" evidence="1">
    <location>
        <begin position="1"/>
        <end position="19"/>
    </location>
</feature>
<proteinExistence type="predicted"/>
<dbReference type="SMART" id="SM00675">
    <property type="entry name" value="DM11"/>
    <property type="match status" value="1"/>
</dbReference>
<keyword evidence="1" id="KW-0732">Signal</keyword>
<name>A0A6P8KAU5_DROMA</name>
<sequence length="197" mass="22260">MDVKIIILVLVSLFYKANGAIYELSVADEQIFRSCPNPEPGTLDIHGLFDLSEFSASMDADGLTVSGNQTLLWDIQRGDRVQLSIKLFYFDRGTWTSTPFSIYSKDFCKTMYDKSNILYEPWTGHVINDVKDLCINAPGTKLILETYFLSLSASVIAPLREGRYKATIIFRAFDSKGTERPTRICCEVVGDVFKIRN</sequence>
<evidence type="ECO:0000313" key="2">
    <source>
        <dbReference type="Proteomes" id="UP000515162"/>
    </source>
</evidence>